<evidence type="ECO:0000313" key="10">
    <source>
        <dbReference type="Proteomes" id="UP000008144"/>
    </source>
</evidence>
<keyword evidence="6" id="KW-0804">Transcription</keyword>
<reference evidence="9" key="2">
    <citation type="journal article" date="2008" name="Genome Biol.">
        <title>Improved genome assembly and evidence-based global gene model set for the chordate Ciona intestinalis: new insight into intron and operon populations.</title>
        <authorList>
            <person name="Satou Y."/>
            <person name="Mineta K."/>
            <person name="Ogasawara M."/>
            <person name="Sasakura Y."/>
            <person name="Shoguchi E."/>
            <person name="Ueno K."/>
            <person name="Yamada L."/>
            <person name="Matsumoto J."/>
            <person name="Wasserscheid J."/>
            <person name="Dewar K."/>
            <person name="Wiley G.B."/>
            <person name="Macmil S.L."/>
            <person name="Roe B.A."/>
            <person name="Zeller R.W."/>
            <person name="Hastings K.E."/>
            <person name="Lemaire P."/>
            <person name="Lindquist E."/>
            <person name="Endo T."/>
            <person name="Hotta K."/>
            <person name="Inaba K."/>
        </authorList>
    </citation>
    <scope>NUCLEOTIDE SEQUENCE [LARGE SCALE GENOMIC DNA]</scope>
    <source>
        <strain evidence="9">wild type</strain>
    </source>
</reference>
<evidence type="ECO:0000256" key="2">
    <source>
        <dbReference type="ARBA" id="ARBA00007864"/>
    </source>
</evidence>
<dbReference type="Pfam" id="PF11277">
    <property type="entry name" value="Med24_N"/>
    <property type="match status" value="1"/>
</dbReference>
<sequence length="962" mass="108049">QNSADLKHLVITSWKERWSEKKWSIHVKKLMTSPSDMLHVSDVLVSQSFIGSSPNALLLRYISYALECGLLSYASVITAVSKHEDLSKIESTKAVYGLLKDCLQVVCKTRLMEDAMELCFSLRMVLKWLLQNIEQCLKRVWDMYGSTAEEIIKLNCDILKLIATKPRTSGLLIIARFAEGGVWSHIETDLAVIKNSSGQHPLHSEISASCHHVSQLSKCSISPKPVYKLPVSSTLCQSIMSLILLEVEERKLTNIEAIVQQLILLCNIHGLSTSNLIYHLIQTCFMGYLDSRGNDLEQEWCAMVFLRLPKIMVQLKAQLTGSDFESPSKLSSKKIAQFGVDLQEALKMLLKLDSLLDTIDQICDGINCLKLLTEQFVKRELITDAYHQDLQNIRCSMIENMPVNNVKERCLNPVIILKAENNIDQLVKLLSSTDFSEPERLLNTFAGMMSIRSFSALIAAATTTGQLPAFANALIDCNDAMKSCPAETSKNAQIRAVLFDITFLMVCYMIKLYGKETTVGSYIVRSKEETPILLQWINIWWTDKITQISTLKSEPEPNRVENLIPVLRSSQEFKLSMTKWNDICMNLPQSMIELLTARQKGIISITEVVRACTLIKDGCPLSVTLSVMAAVARCARLVVSRNDHIQVLSALTEKSPTQVQSLSNMMYNERFVFFQSVSSSIMSDLLPEFEPKTLNLDKTLHCTLLKQTFIEANQVGWINHAIITKFLDCYNMLGVCGFMRQTLNQILKETHLCGITNAVDIVFAVMRFDIVSTTMYLLKYGLPTFFKTNSRPLAAPIGSAIAKLTVASLDIALNEITLQQKSLLPKSRKQNPMLQNIVFDKQQKVRRLFSQTEHDLPPPGSTPGLPAEDPLIQVLSDFMDLLWNSMESNEGGPQADFIFKFIKLSLESSSLLSRTVKLHIPVPMLSKLRYPLAKDSHVLLFAASDMGNEEIRKLAAHAICVL</sequence>
<dbReference type="FunCoup" id="F6YJ10">
    <property type="interactions" value="19"/>
</dbReference>
<protein>
    <recommendedName>
        <fullName evidence="3">Mediator of RNA polymerase II transcription subunit 24</fullName>
    </recommendedName>
    <alternativeName>
        <fullName evidence="8">Mediator complex subunit 24</fullName>
    </alternativeName>
</protein>
<reference evidence="9" key="3">
    <citation type="submission" date="2025-08" db="UniProtKB">
        <authorList>
            <consortium name="Ensembl"/>
        </authorList>
    </citation>
    <scope>IDENTIFICATION</scope>
</reference>
<dbReference type="EMBL" id="EAAA01001387">
    <property type="status" value="NOT_ANNOTATED_CDS"/>
    <property type="molecule type" value="Genomic_DNA"/>
</dbReference>
<evidence type="ECO:0000256" key="8">
    <source>
        <dbReference type="ARBA" id="ARBA00031960"/>
    </source>
</evidence>
<reference evidence="9" key="4">
    <citation type="submission" date="2025-09" db="UniProtKB">
        <authorList>
            <consortium name="Ensembl"/>
        </authorList>
    </citation>
    <scope>IDENTIFICATION</scope>
</reference>
<proteinExistence type="inferred from homology"/>
<dbReference type="InParanoid" id="F6YJ10"/>
<dbReference type="GO" id="GO:0060261">
    <property type="term" value="P:positive regulation of transcription initiation by RNA polymerase II"/>
    <property type="evidence" value="ECO:0000318"/>
    <property type="project" value="GO_Central"/>
</dbReference>
<dbReference type="STRING" id="7719.ENSCINP00000015307"/>
<evidence type="ECO:0000256" key="7">
    <source>
        <dbReference type="ARBA" id="ARBA00023242"/>
    </source>
</evidence>
<dbReference type="PANTHER" id="PTHR12898:SF1">
    <property type="entry name" value="MEDIATOR OF RNA POLYMERASE II TRANSCRIPTION SUBUNIT 24"/>
    <property type="match status" value="1"/>
</dbReference>
<comment type="similarity">
    <text evidence="2">Belongs to the Mediator complex subunit 24 family.</text>
</comment>
<dbReference type="Ensembl" id="ENSCINT00000015307.3">
    <property type="protein sequence ID" value="ENSCINP00000015307.3"/>
    <property type="gene ID" value="ENSCING00000007454.3"/>
</dbReference>
<organism evidence="9 10">
    <name type="scientific">Ciona intestinalis</name>
    <name type="common">Transparent sea squirt</name>
    <name type="synonym">Ascidia intestinalis</name>
    <dbReference type="NCBI Taxonomy" id="7719"/>
    <lineage>
        <taxon>Eukaryota</taxon>
        <taxon>Metazoa</taxon>
        <taxon>Chordata</taxon>
        <taxon>Tunicata</taxon>
        <taxon>Ascidiacea</taxon>
        <taxon>Phlebobranchia</taxon>
        <taxon>Cionidae</taxon>
        <taxon>Ciona</taxon>
    </lineage>
</organism>
<keyword evidence="7" id="KW-0539">Nucleus</keyword>
<dbReference type="OMA" id="RWSDSQW"/>
<reference evidence="10" key="1">
    <citation type="journal article" date="2002" name="Science">
        <title>The draft genome of Ciona intestinalis: insights into chordate and vertebrate origins.</title>
        <authorList>
            <person name="Dehal P."/>
            <person name="Satou Y."/>
            <person name="Campbell R.K."/>
            <person name="Chapman J."/>
            <person name="Degnan B."/>
            <person name="De Tomaso A."/>
            <person name="Davidson B."/>
            <person name="Di Gregorio A."/>
            <person name="Gelpke M."/>
            <person name="Goodstein D.M."/>
            <person name="Harafuji N."/>
            <person name="Hastings K.E."/>
            <person name="Ho I."/>
            <person name="Hotta K."/>
            <person name="Huang W."/>
            <person name="Kawashima T."/>
            <person name="Lemaire P."/>
            <person name="Martinez D."/>
            <person name="Meinertzhagen I.A."/>
            <person name="Necula S."/>
            <person name="Nonaka M."/>
            <person name="Putnam N."/>
            <person name="Rash S."/>
            <person name="Saiga H."/>
            <person name="Satake M."/>
            <person name="Terry A."/>
            <person name="Yamada L."/>
            <person name="Wang H.G."/>
            <person name="Awazu S."/>
            <person name="Azumi K."/>
            <person name="Boore J."/>
            <person name="Branno M."/>
            <person name="Chin-Bow S."/>
            <person name="DeSantis R."/>
            <person name="Doyle S."/>
            <person name="Francino P."/>
            <person name="Keys D.N."/>
            <person name="Haga S."/>
            <person name="Hayashi H."/>
            <person name="Hino K."/>
            <person name="Imai K.S."/>
            <person name="Inaba K."/>
            <person name="Kano S."/>
            <person name="Kobayashi K."/>
            <person name="Kobayashi M."/>
            <person name="Lee B.I."/>
            <person name="Makabe K.W."/>
            <person name="Manohar C."/>
            <person name="Matassi G."/>
            <person name="Medina M."/>
            <person name="Mochizuki Y."/>
            <person name="Mount S."/>
            <person name="Morishita T."/>
            <person name="Miura S."/>
            <person name="Nakayama A."/>
            <person name="Nishizaka S."/>
            <person name="Nomoto H."/>
            <person name="Ohta F."/>
            <person name="Oishi K."/>
            <person name="Rigoutsos I."/>
            <person name="Sano M."/>
            <person name="Sasaki A."/>
            <person name="Sasakura Y."/>
            <person name="Shoguchi E."/>
            <person name="Shin-i T."/>
            <person name="Spagnuolo A."/>
            <person name="Stainier D."/>
            <person name="Suzuki M.M."/>
            <person name="Tassy O."/>
            <person name="Takatori N."/>
            <person name="Tokuoka M."/>
            <person name="Yagi K."/>
            <person name="Yoshizaki F."/>
            <person name="Wada S."/>
            <person name="Zhang C."/>
            <person name="Hyatt P.D."/>
            <person name="Larimer F."/>
            <person name="Detter C."/>
            <person name="Doggett N."/>
            <person name="Glavina T."/>
            <person name="Hawkins T."/>
            <person name="Richardson P."/>
            <person name="Lucas S."/>
            <person name="Kohara Y."/>
            <person name="Levine M."/>
            <person name="Satoh N."/>
            <person name="Rokhsar D.S."/>
        </authorList>
    </citation>
    <scope>NUCLEOTIDE SEQUENCE [LARGE SCALE GENOMIC DNA]</scope>
</reference>
<name>F6YJ10_CIOIN</name>
<dbReference type="GO" id="GO:0016592">
    <property type="term" value="C:mediator complex"/>
    <property type="evidence" value="ECO:0000318"/>
    <property type="project" value="GO_Central"/>
</dbReference>
<dbReference type="Proteomes" id="UP000008144">
    <property type="component" value="Chromosome 2"/>
</dbReference>
<evidence type="ECO:0000256" key="4">
    <source>
        <dbReference type="ARBA" id="ARBA00023015"/>
    </source>
</evidence>
<dbReference type="InterPro" id="IPR021429">
    <property type="entry name" value="Mediator_Med24"/>
</dbReference>
<comment type="subcellular location">
    <subcellularLocation>
        <location evidence="1">Nucleus</location>
    </subcellularLocation>
</comment>
<accession>F6YJ10</accession>
<dbReference type="PANTHER" id="PTHR12898">
    <property type="entry name" value="MEDIATOR OF RNA POLYMERASE II TRANSCRIPTION SUBUNIT 24"/>
    <property type="match status" value="1"/>
</dbReference>
<dbReference type="HOGENOM" id="CLU_007484_0_0_1"/>
<evidence type="ECO:0000256" key="3">
    <source>
        <dbReference type="ARBA" id="ARBA00019693"/>
    </source>
</evidence>
<evidence type="ECO:0000256" key="1">
    <source>
        <dbReference type="ARBA" id="ARBA00004123"/>
    </source>
</evidence>
<keyword evidence="5" id="KW-0010">Activator</keyword>
<keyword evidence="10" id="KW-1185">Reference proteome</keyword>
<dbReference type="GO" id="GO:0003712">
    <property type="term" value="F:transcription coregulator activity"/>
    <property type="evidence" value="ECO:0000318"/>
    <property type="project" value="GO_Central"/>
</dbReference>
<dbReference type="GeneTree" id="ENSGT00390000016438"/>
<evidence type="ECO:0000313" key="9">
    <source>
        <dbReference type="Ensembl" id="ENSCINP00000015307.3"/>
    </source>
</evidence>
<dbReference type="AlphaFoldDB" id="F6YJ10"/>
<keyword evidence="4" id="KW-0805">Transcription regulation</keyword>
<evidence type="ECO:0000256" key="6">
    <source>
        <dbReference type="ARBA" id="ARBA00023163"/>
    </source>
</evidence>
<evidence type="ECO:0000256" key="5">
    <source>
        <dbReference type="ARBA" id="ARBA00023159"/>
    </source>
</evidence>